<keyword evidence="5" id="KW-1185">Reference proteome</keyword>
<dbReference type="Proteomes" id="UP000282184">
    <property type="component" value="Unassembled WGS sequence"/>
</dbReference>
<dbReference type="CDD" id="cd00041">
    <property type="entry name" value="CUB"/>
    <property type="match status" value="2"/>
</dbReference>
<name>A0A431U818_9BACT</name>
<dbReference type="InterPro" id="IPR011635">
    <property type="entry name" value="CARDB"/>
</dbReference>
<proteinExistence type="predicted"/>
<dbReference type="PANTHER" id="PTHR24251">
    <property type="entry name" value="OVOCHYMASE-RELATED"/>
    <property type="match status" value="1"/>
</dbReference>
<dbReference type="SUPFAM" id="SSF49854">
    <property type="entry name" value="Spermadhesin, CUB domain"/>
    <property type="match status" value="2"/>
</dbReference>
<protein>
    <submittedName>
        <fullName evidence="4">T9SS type A sorting domain-containing protein</fullName>
    </submittedName>
</protein>
<keyword evidence="1" id="KW-0677">Repeat</keyword>
<gene>
    <name evidence="4" type="ORF">EJV47_00095</name>
</gene>
<reference evidence="4 5" key="1">
    <citation type="submission" date="2018-12" db="EMBL/GenBank/DDBJ databases">
        <title>Hymenobacter gummosus sp. nov., isolated from a spring.</title>
        <authorList>
            <person name="Nie L."/>
        </authorList>
    </citation>
    <scope>NUCLEOTIDE SEQUENCE [LARGE SCALE GENOMIC DNA]</scope>
    <source>
        <strain evidence="4 5">KCTC 52166</strain>
    </source>
</reference>
<dbReference type="InterPro" id="IPR000859">
    <property type="entry name" value="CUB_dom"/>
</dbReference>
<accession>A0A431U818</accession>
<evidence type="ECO:0000256" key="1">
    <source>
        <dbReference type="ARBA" id="ARBA00022737"/>
    </source>
</evidence>
<dbReference type="PROSITE" id="PS01180">
    <property type="entry name" value="CUB"/>
    <property type="match status" value="2"/>
</dbReference>
<sequence length="1335" mass="134618">MKHLYKLGWLCAGMLWLLLAGLPSYGQGQGYQMPTTGTTDVTACSGILYDDGGLGGNYSPNADGVTILRPSSGSRIQLQFTAFETEAFFDRLTIYDGASTNDPILGIYDGTGSPGTVVASNPGGVLTVRLTSDGVSNLPGFAATISCVPLAPLPDLQPQGPALTPLTVAAGGTISATVTIFNRSVSAASSSSVGYYLSTNATLDATDQLLTSTLGGPLPANQASTRLANVTIPAGTANGNYFLLFVADFQNAVSESNEQNNVVAASFTVVPVGVDLVIQNPFATPTITSPGTPMTLNSVIRNLGTTTASSSTVGYYLSTNNTLDAADQLLTSSTGGPLLALGAEVRQATATIPAGTTPGTYFLLFVADPQNVVGETNEQNNVAVLQISVVTPSVDLTVSQPSSPLTAPAGGSFLASALLTNLGNTTASTSNMGVYLSTNATLDAGDQLLVTAIGGQLGGGQSIFRSATATIPAGTALGNYFLLFVADPQNTVSETNEQNNLISRTLTVAAPSVDLQVQQVSLSPTLTVAGANVSVFVSVVNVGNVASPASTVGYYFSTNNTLDAADQPLTTSTLAPMPAGALFSTNGTVTVPAGTAPGTYFILGVADHTNQINEPNEQNNVGAAALTVVVPRVDLQVVQAALNPLATTAGGTVNVFSTVTNVGNTPAPVSTLGYYLSTNNTLDAADIAIGQTTVQSINANGFASPAALLTIPAGTAAGAYFVLFVADAPNAISEINEQNNVAAAALSIVLPGVDLIVSQAALARNAVSAGGTLAANGNIFNQGTTTAASSALGYYLSTDNVLNSADVLLTTVPGGALTAGSGGVRGATLTIPAATTPGNYFVLLVADPLNAVSETNEQNNVASVPLTVTPPFSGTVIPFSGTATLTSCGTTIYDHGGTGVYSDNANGSLTISPATAGARVRVTIRTFDTESGFDFLNIYDGPTTSSPLLASYNGSVAPGTAVTATNAAGVLTMQFITDVSVVRDGFEAVISCVGGGGTGAPDLLVQQPTASPLTLGAGSALSVGSIIRNQGTNDASSSSVGYYLSTNTILDAGDVLLGTSTGGLLAAGATANRSGSFTVPAATAAGTYRLLVVADPQNTVTESDEQNNVTVFASSITVTAAGVDLAVSQLTVLPSPVRAGGTIAVTAFHENLGTAAAAAHTIGVYLSTNTTLDAGDVLLTSSSVGSMAAGFGITRVLSGISIPSGTAPGPYFVLFVADSQNAVSETNEQNNVASLALRVDPGLAVREQAAGYAIQLLPNPTATGSFEVRFEGAGATQVAELTLYNSLGQRVSQQPLTLRGTAARAVVSTQALSHGVYTLRITGQNLHVVRRVVVE</sequence>
<dbReference type="EMBL" id="RXOF01000001">
    <property type="protein sequence ID" value="RTQ53178.1"/>
    <property type="molecule type" value="Genomic_DNA"/>
</dbReference>
<dbReference type="Gene3D" id="2.60.40.10">
    <property type="entry name" value="Immunoglobulins"/>
    <property type="match status" value="8"/>
</dbReference>
<evidence type="ECO:0000259" key="3">
    <source>
        <dbReference type="PROSITE" id="PS01180"/>
    </source>
</evidence>
<dbReference type="RefSeq" id="WP_126691118.1">
    <property type="nucleotide sequence ID" value="NZ_RXOF01000001.1"/>
</dbReference>
<dbReference type="InterPro" id="IPR013783">
    <property type="entry name" value="Ig-like_fold"/>
</dbReference>
<dbReference type="Pfam" id="PF00431">
    <property type="entry name" value="CUB"/>
    <property type="match status" value="2"/>
</dbReference>
<organism evidence="4 5">
    <name type="scientific">Hymenobacter gummosus</name>
    <dbReference type="NCBI Taxonomy" id="1776032"/>
    <lineage>
        <taxon>Bacteria</taxon>
        <taxon>Pseudomonadati</taxon>
        <taxon>Bacteroidota</taxon>
        <taxon>Cytophagia</taxon>
        <taxon>Cytophagales</taxon>
        <taxon>Hymenobacteraceae</taxon>
        <taxon>Hymenobacter</taxon>
    </lineage>
</organism>
<evidence type="ECO:0000313" key="4">
    <source>
        <dbReference type="EMBL" id="RTQ53178.1"/>
    </source>
</evidence>
<comment type="caution">
    <text evidence="4">The sequence shown here is derived from an EMBL/GenBank/DDBJ whole genome shotgun (WGS) entry which is preliminary data.</text>
</comment>
<keyword evidence="2" id="KW-1015">Disulfide bond</keyword>
<feature type="domain" description="CUB" evidence="3">
    <location>
        <begin position="44"/>
        <end position="148"/>
    </location>
</feature>
<feature type="domain" description="CUB" evidence="3">
    <location>
        <begin position="888"/>
        <end position="993"/>
    </location>
</feature>
<dbReference type="SMART" id="SM00042">
    <property type="entry name" value="CUB"/>
    <property type="match status" value="2"/>
</dbReference>
<dbReference type="InterPro" id="IPR026444">
    <property type="entry name" value="Secre_tail"/>
</dbReference>
<evidence type="ECO:0000313" key="5">
    <source>
        <dbReference type="Proteomes" id="UP000282184"/>
    </source>
</evidence>
<dbReference type="InterPro" id="IPR035914">
    <property type="entry name" value="Sperma_CUB_dom_sf"/>
</dbReference>
<dbReference type="PANTHER" id="PTHR24251:SF52">
    <property type="entry name" value="CUB DOMAIN-CONTAINING PROTEIN"/>
    <property type="match status" value="1"/>
</dbReference>
<evidence type="ECO:0000256" key="2">
    <source>
        <dbReference type="ARBA" id="ARBA00023157"/>
    </source>
</evidence>
<dbReference type="NCBIfam" id="TIGR04183">
    <property type="entry name" value="Por_Secre_tail"/>
    <property type="match status" value="1"/>
</dbReference>
<dbReference type="OrthoDB" id="972884at2"/>
<dbReference type="Pfam" id="PF07705">
    <property type="entry name" value="CARDB"/>
    <property type="match status" value="8"/>
</dbReference>
<dbReference type="Gene3D" id="2.60.120.290">
    <property type="entry name" value="Spermadhesin, CUB domain"/>
    <property type="match status" value="2"/>
</dbReference>